<dbReference type="GO" id="GO:0003755">
    <property type="term" value="F:peptidyl-prolyl cis-trans isomerase activity"/>
    <property type="evidence" value="ECO:0007669"/>
    <property type="project" value="UniProtKB-KW"/>
</dbReference>
<keyword evidence="6 12" id="KW-0472">Membrane</keyword>
<evidence type="ECO:0000313" key="15">
    <source>
        <dbReference type="Proteomes" id="UP000078596"/>
    </source>
</evidence>
<keyword evidence="7" id="KW-0143">Chaperone</keyword>
<keyword evidence="11" id="KW-0697">Rotamase</keyword>
<evidence type="ECO:0000256" key="10">
    <source>
        <dbReference type="ARBA" id="ARBA00042775"/>
    </source>
</evidence>
<dbReference type="AlphaFoldDB" id="A0A191ZJB3"/>
<evidence type="ECO:0000256" key="12">
    <source>
        <dbReference type="SAM" id="Phobius"/>
    </source>
</evidence>
<evidence type="ECO:0000256" key="1">
    <source>
        <dbReference type="ARBA" id="ARBA00004382"/>
    </source>
</evidence>
<dbReference type="PANTHER" id="PTHR47529">
    <property type="entry name" value="PEPTIDYL-PROLYL CIS-TRANS ISOMERASE D"/>
    <property type="match status" value="1"/>
</dbReference>
<organism evidence="14 15">
    <name type="scientific">Halothiobacillus diazotrophicus</name>
    <dbReference type="NCBI Taxonomy" id="1860122"/>
    <lineage>
        <taxon>Bacteria</taxon>
        <taxon>Pseudomonadati</taxon>
        <taxon>Pseudomonadota</taxon>
        <taxon>Gammaproteobacteria</taxon>
        <taxon>Chromatiales</taxon>
        <taxon>Halothiobacillaceae</taxon>
        <taxon>Halothiobacillus</taxon>
    </lineage>
</organism>
<dbReference type="KEGG" id="haz:A9404_11730"/>
<keyword evidence="11" id="KW-0413">Isomerase</keyword>
<dbReference type="Pfam" id="PF00639">
    <property type="entry name" value="Rotamase"/>
    <property type="match status" value="1"/>
</dbReference>
<dbReference type="InterPro" id="IPR046357">
    <property type="entry name" value="PPIase_dom_sf"/>
</dbReference>
<keyword evidence="2" id="KW-1003">Cell membrane</keyword>
<dbReference type="InterPro" id="IPR000297">
    <property type="entry name" value="PPIase_PpiC"/>
</dbReference>
<keyword evidence="3" id="KW-0997">Cell inner membrane</keyword>
<comment type="subcellular location">
    <subcellularLocation>
        <location evidence="1">Cell inner membrane</location>
        <topology evidence="1">Single-pass type II membrane protein</topology>
        <orientation evidence="1">Periplasmic side</orientation>
    </subcellularLocation>
</comment>
<evidence type="ECO:0000256" key="8">
    <source>
        <dbReference type="ARBA" id="ARBA00038408"/>
    </source>
</evidence>
<dbReference type="STRING" id="1860122.A9404_11730"/>
<gene>
    <name evidence="14" type="ORF">A9404_11730</name>
</gene>
<evidence type="ECO:0000256" key="11">
    <source>
        <dbReference type="PROSITE-ProRule" id="PRU00278"/>
    </source>
</evidence>
<evidence type="ECO:0000259" key="13">
    <source>
        <dbReference type="PROSITE" id="PS50198"/>
    </source>
</evidence>
<dbReference type="RefSeq" id="WP_066101858.1">
    <property type="nucleotide sequence ID" value="NZ_CP016027.1"/>
</dbReference>
<evidence type="ECO:0000256" key="5">
    <source>
        <dbReference type="ARBA" id="ARBA00022989"/>
    </source>
</evidence>
<dbReference type="Pfam" id="PF13624">
    <property type="entry name" value="SurA_N_3"/>
    <property type="match status" value="1"/>
</dbReference>
<name>A0A191ZJB3_9GAMM</name>
<reference evidence="14 15" key="1">
    <citation type="submission" date="2016-06" db="EMBL/GenBank/DDBJ databases">
        <title>Insight into the functional genes involving in sulfur oxidation in Pearl River water.</title>
        <authorList>
            <person name="Luo J."/>
            <person name="Tan X."/>
            <person name="Lin W."/>
        </authorList>
    </citation>
    <scope>NUCLEOTIDE SEQUENCE [LARGE SCALE GENOMIC DNA]</scope>
    <source>
        <strain evidence="14 15">LS2</strain>
    </source>
</reference>
<dbReference type="InterPro" id="IPR052029">
    <property type="entry name" value="PpiD_chaperone"/>
</dbReference>
<feature type="transmembrane region" description="Helical" evidence="12">
    <location>
        <begin position="12"/>
        <end position="31"/>
    </location>
</feature>
<comment type="similarity">
    <text evidence="8">Belongs to the PpiD chaperone family.</text>
</comment>
<evidence type="ECO:0000256" key="4">
    <source>
        <dbReference type="ARBA" id="ARBA00022692"/>
    </source>
</evidence>
<dbReference type="EMBL" id="CP016027">
    <property type="protein sequence ID" value="ANJ67955.1"/>
    <property type="molecule type" value="Genomic_DNA"/>
</dbReference>
<dbReference type="GO" id="GO:0005886">
    <property type="term" value="C:plasma membrane"/>
    <property type="evidence" value="ECO:0007669"/>
    <property type="project" value="UniProtKB-SubCell"/>
</dbReference>
<dbReference type="Gene3D" id="3.10.50.40">
    <property type="match status" value="1"/>
</dbReference>
<evidence type="ECO:0000256" key="7">
    <source>
        <dbReference type="ARBA" id="ARBA00023186"/>
    </source>
</evidence>
<dbReference type="Gene3D" id="1.10.4030.10">
    <property type="entry name" value="Porin chaperone SurA, peptide-binding domain"/>
    <property type="match status" value="1"/>
</dbReference>
<dbReference type="SUPFAM" id="SSF109998">
    <property type="entry name" value="Triger factor/SurA peptide-binding domain-like"/>
    <property type="match status" value="1"/>
</dbReference>
<keyword evidence="4 12" id="KW-0812">Transmembrane</keyword>
<evidence type="ECO:0000256" key="2">
    <source>
        <dbReference type="ARBA" id="ARBA00022475"/>
    </source>
</evidence>
<dbReference type="PANTHER" id="PTHR47529:SF1">
    <property type="entry name" value="PERIPLASMIC CHAPERONE PPID"/>
    <property type="match status" value="1"/>
</dbReference>
<evidence type="ECO:0000256" key="3">
    <source>
        <dbReference type="ARBA" id="ARBA00022519"/>
    </source>
</evidence>
<proteinExistence type="inferred from homology"/>
<keyword evidence="5 12" id="KW-1133">Transmembrane helix</keyword>
<protein>
    <recommendedName>
        <fullName evidence="9">Periplasmic chaperone PpiD</fullName>
    </recommendedName>
    <alternativeName>
        <fullName evidence="10">Periplasmic folding chaperone</fullName>
    </alternativeName>
</protein>
<keyword evidence="15" id="KW-1185">Reference proteome</keyword>
<feature type="domain" description="PpiC" evidence="13">
    <location>
        <begin position="266"/>
        <end position="369"/>
    </location>
</feature>
<sequence length="645" mass="70463">MLMDLRERIQGWIAYLIIGLISVPFVLWGVGEYFSGGKNKPVAEVEGMPITEQAFEQAVSAQRQQLIQKLGGKVSAEMLQSLNIKQEVLDQMINERVLSLFVHRAGFKAPDSVVADLIRSEPAFKTNGAFDVKKYEAFVAGQGSTVPAFEARLKQDIVMRTLETALRESAFTVQPDLDLLVRLRDQRREAGYITLARSRAVSAVSAPTDDAIKAYYTAHQKKFVRPERVKLHYIELSPKTLAPLVKVTDAEIQQAYEHYKRKQTADVTRTVRHILIAVPKDADAATVEAAKKKLLAARAAILAGKTTFAAEAKKISDDPGSKAQGGNLGEVAPGQMVKPFETAMDALKVGEISEPVRTQYGWHLIEVTGEAKPDIKPLDDVRAQLVAEVQARHVEKIYYDESEKLSDVSYEHPDSLIPAAEALGLTVQTSDWITRNSGTGIGDNEKVRHAAFSKDVLTDKLNSNLIELGTDHAVVVRVDTHEPAAQLTLDEVRQQITERLQAEAVDKHLAQEAEQVRKALSQGTDPQQAATNAGGVWHAATWLKRQETHADVPQEIVQAVFATPPSPDGHPASSAVHLNDGDEAVVVVTQIKSGEPGTISAEDKQQLAAQIAQAEGQASLSALLATLRQEAKIKINDSVEKSITP</sequence>
<dbReference type="Proteomes" id="UP000078596">
    <property type="component" value="Chromosome"/>
</dbReference>
<accession>A0A191ZJB3</accession>
<evidence type="ECO:0000313" key="14">
    <source>
        <dbReference type="EMBL" id="ANJ67955.1"/>
    </source>
</evidence>
<evidence type="ECO:0000256" key="9">
    <source>
        <dbReference type="ARBA" id="ARBA00040743"/>
    </source>
</evidence>
<evidence type="ECO:0000256" key="6">
    <source>
        <dbReference type="ARBA" id="ARBA00023136"/>
    </source>
</evidence>
<dbReference type="OrthoDB" id="9812372at2"/>
<dbReference type="InterPro" id="IPR027304">
    <property type="entry name" value="Trigger_fact/SurA_dom_sf"/>
</dbReference>
<dbReference type="SUPFAM" id="SSF54534">
    <property type="entry name" value="FKBP-like"/>
    <property type="match status" value="1"/>
</dbReference>
<dbReference type="PROSITE" id="PS50198">
    <property type="entry name" value="PPIC_PPIASE_2"/>
    <property type="match status" value="1"/>
</dbReference>